<dbReference type="InterPro" id="IPR037136">
    <property type="entry name" value="RNA3'_phos_cyclase_dom_sf"/>
</dbReference>
<dbReference type="InterPro" id="IPR036553">
    <property type="entry name" value="RPTC_insert"/>
</dbReference>
<dbReference type="SUPFAM" id="SSF55205">
    <property type="entry name" value="EPT/RTPC-like"/>
    <property type="match status" value="2"/>
</dbReference>
<dbReference type="OrthoDB" id="9789235at2"/>
<dbReference type="PANTHER" id="PTHR11096:SF0">
    <property type="entry name" value="RNA 3'-TERMINAL PHOSPHATE CYCLASE"/>
    <property type="match status" value="1"/>
</dbReference>
<dbReference type="EC" id="6.5.1.4" evidence="5 6"/>
<dbReference type="AlphaFoldDB" id="A0A1G9EJB9"/>
<evidence type="ECO:0000256" key="3">
    <source>
        <dbReference type="ARBA" id="ARBA00022741"/>
    </source>
</evidence>
<evidence type="ECO:0000256" key="4">
    <source>
        <dbReference type="ARBA" id="ARBA00024481"/>
    </source>
</evidence>
<keyword evidence="5" id="KW-0067">ATP-binding</keyword>
<feature type="domain" description="RNA 3'-terminal phosphate cyclase insert" evidence="8">
    <location>
        <begin position="180"/>
        <end position="272"/>
    </location>
</feature>
<evidence type="ECO:0000256" key="5">
    <source>
        <dbReference type="HAMAP-Rule" id="MF_00200"/>
    </source>
</evidence>
<evidence type="ECO:0000256" key="6">
    <source>
        <dbReference type="NCBIfam" id="TIGR03399"/>
    </source>
</evidence>
<evidence type="ECO:0000256" key="1">
    <source>
        <dbReference type="ARBA" id="ARBA00009206"/>
    </source>
</evidence>
<protein>
    <recommendedName>
        <fullName evidence="5 6">RNA 3'-terminal phosphate cyclase</fullName>
        <shortName evidence="5">RNA cyclase</shortName>
        <shortName evidence="5">RNA-3'-phosphate cyclase</shortName>
        <ecNumber evidence="5 6">6.5.1.4</ecNumber>
    </recommendedName>
</protein>
<name>A0A1G9EJB9_9GAMM</name>
<dbReference type="Pfam" id="PF01137">
    <property type="entry name" value="RTC"/>
    <property type="match status" value="1"/>
</dbReference>
<dbReference type="NCBIfam" id="NF003246">
    <property type="entry name" value="PRK04204.1-2"/>
    <property type="match status" value="1"/>
</dbReference>
<dbReference type="InterPro" id="IPR017770">
    <property type="entry name" value="RNA3'_term_phos_cyc_type_1"/>
</dbReference>
<dbReference type="STRING" id="658219.SAMN05216212_3156"/>
<keyword evidence="3 5" id="KW-0547">Nucleotide-binding</keyword>
<proteinExistence type="inferred from homology"/>
<dbReference type="InterPro" id="IPR013792">
    <property type="entry name" value="RNA3'P_cycl/enolpyr_Trfase_a/b"/>
</dbReference>
<comment type="subcellular location">
    <subcellularLocation>
        <location evidence="5">Cytoplasm</location>
    </subcellularLocation>
</comment>
<comment type="function">
    <text evidence="5">Catalyzes the conversion of 3'-phosphate to a 2',3'-cyclic phosphodiester at the end of RNA. The mechanism of action of the enzyme occurs in 3 steps: (A) adenylation of the enzyme by ATP; (B) transfer of adenylate to an RNA-N3'P to produce RNA-N3'PP5'A; (C) and attack of the adjacent 2'-hydroxyl on the 3'-phosphorus in the diester linkage to produce the cyclic end product. The biological role of this enzyme is unknown but it is likely to function in some aspects of cellular RNA processing.</text>
</comment>
<evidence type="ECO:0000259" key="7">
    <source>
        <dbReference type="Pfam" id="PF01137"/>
    </source>
</evidence>
<feature type="domain" description="RNA 3'-terminal phosphate cyclase" evidence="7">
    <location>
        <begin position="9"/>
        <end position="324"/>
    </location>
</feature>
<dbReference type="Proteomes" id="UP000199305">
    <property type="component" value="Unassembled WGS sequence"/>
</dbReference>
<evidence type="ECO:0000313" key="10">
    <source>
        <dbReference type="Proteomes" id="UP000199305"/>
    </source>
</evidence>
<dbReference type="Pfam" id="PF05189">
    <property type="entry name" value="RTC_insert"/>
    <property type="match status" value="1"/>
</dbReference>
<dbReference type="GO" id="GO:0005737">
    <property type="term" value="C:cytoplasm"/>
    <property type="evidence" value="ECO:0007669"/>
    <property type="project" value="UniProtKB-SubCell"/>
</dbReference>
<gene>
    <name evidence="5" type="primary">rtcA</name>
    <name evidence="9" type="ORF">SAMN05216212_3156</name>
</gene>
<evidence type="ECO:0000313" key="9">
    <source>
        <dbReference type="EMBL" id="SDK76252.1"/>
    </source>
</evidence>
<dbReference type="NCBIfam" id="TIGR03399">
    <property type="entry name" value="RNA_3prim_cycl"/>
    <property type="match status" value="1"/>
</dbReference>
<dbReference type="PIRSF" id="PIRSF005378">
    <property type="entry name" value="RNA3'_term_phos_cycl_euk"/>
    <property type="match status" value="1"/>
</dbReference>
<dbReference type="RefSeq" id="WP_091516709.1">
    <property type="nucleotide sequence ID" value="NZ_FNFH01000008.1"/>
</dbReference>
<dbReference type="Gene3D" id="3.65.10.20">
    <property type="entry name" value="RNA 3'-terminal phosphate cyclase domain"/>
    <property type="match status" value="1"/>
</dbReference>
<comment type="similarity">
    <text evidence="1 5">Belongs to the RNA 3'-terminal cyclase family. Type 1 subfamily.</text>
</comment>
<evidence type="ECO:0000259" key="8">
    <source>
        <dbReference type="Pfam" id="PF05189"/>
    </source>
</evidence>
<dbReference type="GO" id="GO:0005524">
    <property type="term" value="F:ATP binding"/>
    <property type="evidence" value="ECO:0007669"/>
    <property type="project" value="UniProtKB-KW"/>
</dbReference>
<dbReference type="InterPro" id="IPR000228">
    <property type="entry name" value="RNA3'_term_phos_cyc"/>
</dbReference>
<accession>A0A1G9EJB9</accession>
<dbReference type="HAMAP" id="MF_00200">
    <property type="entry name" value="RTC"/>
    <property type="match status" value="1"/>
</dbReference>
<evidence type="ECO:0000256" key="2">
    <source>
        <dbReference type="ARBA" id="ARBA00022598"/>
    </source>
</evidence>
<comment type="catalytic activity">
    <reaction evidence="4 5">
        <text>a 3'-end 3'-phospho-ribonucleotide-RNA + ATP = a 3'-end 2',3'-cyclophospho-ribonucleotide-RNA + AMP + diphosphate</text>
        <dbReference type="Rhea" id="RHEA:23976"/>
        <dbReference type="Rhea" id="RHEA-COMP:10463"/>
        <dbReference type="Rhea" id="RHEA-COMP:10464"/>
        <dbReference type="ChEBI" id="CHEBI:30616"/>
        <dbReference type="ChEBI" id="CHEBI:33019"/>
        <dbReference type="ChEBI" id="CHEBI:83062"/>
        <dbReference type="ChEBI" id="CHEBI:83064"/>
        <dbReference type="ChEBI" id="CHEBI:456215"/>
        <dbReference type="EC" id="6.5.1.4"/>
    </reaction>
</comment>
<dbReference type="InterPro" id="IPR013791">
    <property type="entry name" value="RNA3'-term_phos_cycl_insert"/>
</dbReference>
<keyword evidence="2 5" id="KW-0436">Ligase</keyword>
<keyword evidence="5" id="KW-0963">Cytoplasm</keyword>
<reference evidence="10" key="1">
    <citation type="submission" date="2016-10" db="EMBL/GenBank/DDBJ databases">
        <authorList>
            <person name="Varghese N."/>
            <person name="Submissions S."/>
        </authorList>
    </citation>
    <scope>NUCLEOTIDE SEQUENCE [LARGE SCALE GENOMIC DNA]</scope>
    <source>
        <strain evidence="10">CGMCC 1.10658</strain>
    </source>
</reference>
<dbReference type="InterPro" id="IPR023797">
    <property type="entry name" value="RNA3'_phos_cyclase_dom"/>
</dbReference>
<feature type="binding site" evidence="5">
    <location>
        <position position="100"/>
    </location>
    <ligand>
        <name>ATP</name>
        <dbReference type="ChEBI" id="CHEBI:30616"/>
    </ligand>
</feature>
<dbReference type="Gene3D" id="3.30.360.20">
    <property type="entry name" value="RNA 3'-terminal phosphate cyclase, insert domain"/>
    <property type="match status" value="1"/>
</dbReference>
<keyword evidence="10" id="KW-1185">Reference proteome</keyword>
<feature type="active site" description="Tele-AMP-histidine intermediate" evidence="5">
    <location>
        <position position="306"/>
    </location>
</feature>
<dbReference type="PANTHER" id="PTHR11096">
    <property type="entry name" value="RNA 3' TERMINAL PHOSPHATE CYCLASE"/>
    <property type="match status" value="1"/>
</dbReference>
<dbReference type="EMBL" id="FNFH01000008">
    <property type="protein sequence ID" value="SDK76252.1"/>
    <property type="molecule type" value="Genomic_DNA"/>
</dbReference>
<dbReference type="SUPFAM" id="SSF52913">
    <property type="entry name" value="RNA 3'-terminal phosphate cyclase, RPTC, insert domain"/>
    <property type="match status" value="1"/>
</dbReference>
<feature type="binding site" evidence="5">
    <location>
        <begin position="281"/>
        <end position="285"/>
    </location>
    <ligand>
        <name>ATP</name>
        <dbReference type="ChEBI" id="CHEBI:30616"/>
    </ligand>
</feature>
<organism evidence="9 10">
    <name type="scientific">Microbulbifer yueqingensis</name>
    <dbReference type="NCBI Taxonomy" id="658219"/>
    <lineage>
        <taxon>Bacteria</taxon>
        <taxon>Pseudomonadati</taxon>
        <taxon>Pseudomonadota</taxon>
        <taxon>Gammaproteobacteria</taxon>
        <taxon>Cellvibrionales</taxon>
        <taxon>Microbulbiferaceae</taxon>
        <taxon>Microbulbifer</taxon>
    </lineage>
</organism>
<dbReference type="GO" id="GO:0006396">
    <property type="term" value="P:RNA processing"/>
    <property type="evidence" value="ECO:0007669"/>
    <property type="project" value="UniProtKB-UniRule"/>
</dbReference>
<sequence>MHTINGSQGEGGGQIFRSALTLSTCLGEPVRIRNIRAGRRKPGLMRQHLVCLHAAQAISGAEVTGAELSSTEVTFKPGEVRAGEYRFAIGTAGSTSLVFQTILLPLLLADGVSEVCLEGGTHNKQAPSFDFIQAGFLPVMAQMGYRAEVQLERFGFYPAGGGKWRARIYPVGELKPLDLLERGAVLSKEALVTSAQIPGHVADRELRHIASKGDWVPEELHRRQVDSFGPGNIVSLRVYAEHVTEVIEVVGEKQLSSERVAGRAVKEFKRYMEAGVPVGEHLADQLLLPMVLGRGGCFRTLAPSQHLLTNIEVIRQLTGTEISVRRESGPAWIVNVPDSMQAR</sequence>
<dbReference type="GO" id="GO:0003963">
    <property type="term" value="F:RNA-3'-phosphate cyclase activity"/>
    <property type="evidence" value="ECO:0007669"/>
    <property type="project" value="UniProtKB-UniRule"/>
</dbReference>